<dbReference type="Proteomes" id="UP001432046">
    <property type="component" value="Chromosome"/>
</dbReference>
<accession>A0A973VX68</accession>
<evidence type="ECO:0000313" key="2">
    <source>
        <dbReference type="EMBL" id="NVI43702.1"/>
    </source>
</evidence>
<reference evidence="3" key="2">
    <citation type="journal article" date="2021" name="Int. J. Syst. Evol. Microbiol.">
        <title>Bradyrhizobium septentrionale sp. nov. (sv. septentrionale) and Bradyrhizobium quebecense sp. nov. (sv. septentrionale) associated with legumes native to Canada possess rearranged symbiosis genes and numerous insertion sequences.</title>
        <authorList>
            <person name="Bromfield E.S.P."/>
            <person name="Cloutier S."/>
        </authorList>
    </citation>
    <scope>NUCLEOTIDE SEQUENCE</scope>
    <source>
        <strain evidence="3">5S5</strain>
    </source>
</reference>
<keyword evidence="4" id="KW-1185">Reference proteome</keyword>
<evidence type="ECO:0000256" key="1">
    <source>
        <dbReference type="SAM" id="Phobius"/>
    </source>
</evidence>
<evidence type="ECO:0000313" key="3">
    <source>
        <dbReference type="EMBL" id="WXC83247.1"/>
    </source>
</evidence>
<dbReference type="RefSeq" id="WP_035977336.1">
    <property type="nucleotide sequence ID" value="NZ_CP088285.1"/>
</dbReference>
<name>A0A973VX68_9BRAD</name>
<dbReference type="InterPro" id="IPR016410">
    <property type="entry name" value="Phage_imm"/>
</dbReference>
<gene>
    <name evidence="2" type="ORF">HAP48_012275</name>
    <name evidence="3" type="ORF">WDK88_17545</name>
</gene>
<sequence length="116" mass="13099">MSKRAFIPALIACTFFAVIAAETIALASGLQFGHFAFWIIGFAISAFLYLLPSYVAWRRDHHALLAIFIANLFLGWSFIGWVASLIWSCTPVKPPRQLSLMERALIERNIADHLYL</sequence>
<keyword evidence="1" id="KW-1133">Transmembrane helix</keyword>
<reference evidence="3" key="3">
    <citation type="submission" date="2024-03" db="EMBL/GenBank/DDBJ databases">
        <authorList>
            <person name="Bromfield E.S.P."/>
            <person name="Cloutier S."/>
        </authorList>
    </citation>
    <scope>NUCLEOTIDE SEQUENCE</scope>
    <source>
        <strain evidence="3">5S5</strain>
    </source>
</reference>
<protein>
    <submittedName>
        <fullName evidence="2">Superinfection immunity protein</fullName>
    </submittedName>
</protein>
<dbReference type="Pfam" id="PF14373">
    <property type="entry name" value="Imm_superinfect"/>
    <property type="match status" value="1"/>
</dbReference>
<keyword evidence="1" id="KW-0812">Transmembrane</keyword>
<organism evidence="2">
    <name type="scientific">Bradyrhizobium septentrionale</name>
    <dbReference type="NCBI Taxonomy" id="1404411"/>
    <lineage>
        <taxon>Bacteria</taxon>
        <taxon>Pseudomonadati</taxon>
        <taxon>Pseudomonadota</taxon>
        <taxon>Alphaproteobacteria</taxon>
        <taxon>Hyphomicrobiales</taxon>
        <taxon>Nitrobacteraceae</taxon>
        <taxon>Bradyrhizobium</taxon>
    </lineage>
</organism>
<feature type="transmembrane region" description="Helical" evidence="1">
    <location>
        <begin position="30"/>
        <end position="51"/>
    </location>
</feature>
<keyword evidence="1" id="KW-0472">Membrane</keyword>
<evidence type="ECO:0000313" key="4">
    <source>
        <dbReference type="Proteomes" id="UP001432046"/>
    </source>
</evidence>
<dbReference type="AlphaFoldDB" id="A0A973VX68"/>
<proteinExistence type="predicted"/>
<feature type="transmembrane region" description="Helical" evidence="1">
    <location>
        <begin position="63"/>
        <end position="87"/>
    </location>
</feature>
<dbReference type="EMBL" id="CP147711">
    <property type="protein sequence ID" value="WXC83247.1"/>
    <property type="molecule type" value="Genomic_DNA"/>
</dbReference>
<reference evidence="2" key="1">
    <citation type="submission" date="2020-06" db="EMBL/GenBank/DDBJ databases">
        <title>Whole Genome Sequence of Bradyrhizobium sp. Strain 1S1.</title>
        <authorList>
            <person name="Bromfield E.S.P."/>
            <person name="Cloutier S."/>
        </authorList>
    </citation>
    <scope>NUCLEOTIDE SEQUENCE [LARGE SCALE GENOMIC DNA]</scope>
    <source>
        <strain evidence="2">1S1</strain>
    </source>
</reference>
<dbReference type="EMBL" id="JAAOLE020000001">
    <property type="protein sequence ID" value="NVI43702.1"/>
    <property type="molecule type" value="Genomic_DNA"/>
</dbReference>